<dbReference type="Pfam" id="PF00561">
    <property type="entry name" value="Abhydrolase_1"/>
    <property type="match status" value="1"/>
</dbReference>
<keyword evidence="3" id="KW-0378">Hydrolase</keyword>
<dbReference type="InterPro" id="IPR029058">
    <property type="entry name" value="AB_hydrolase_fold"/>
</dbReference>
<feature type="domain" description="AB hydrolase-1" evidence="2">
    <location>
        <begin position="107"/>
        <end position="204"/>
    </location>
</feature>
<organism evidence="3 4">
    <name type="scientific">Blattamonas nauphoetae</name>
    <dbReference type="NCBI Taxonomy" id="2049346"/>
    <lineage>
        <taxon>Eukaryota</taxon>
        <taxon>Metamonada</taxon>
        <taxon>Preaxostyla</taxon>
        <taxon>Oxymonadida</taxon>
        <taxon>Blattamonas</taxon>
    </lineage>
</organism>
<dbReference type="SUPFAM" id="SSF53474">
    <property type="entry name" value="alpha/beta-Hydrolases"/>
    <property type="match status" value="1"/>
</dbReference>
<name>A0ABQ9YEN3_9EUKA</name>
<evidence type="ECO:0000259" key="2">
    <source>
        <dbReference type="Pfam" id="PF00561"/>
    </source>
</evidence>
<accession>A0ABQ9YEN3</accession>
<protein>
    <submittedName>
        <fullName evidence="3">Embryogenesis-associated protein EMB8</fullName>
        <ecNumber evidence="3">3.1.1.-</ecNumber>
    </submittedName>
</protein>
<dbReference type="PANTHER" id="PTHR10794:SF63">
    <property type="entry name" value="ALPHA_BETA HYDROLASE 1, ISOFORM A"/>
    <property type="match status" value="1"/>
</dbReference>
<keyword evidence="4" id="KW-1185">Reference proteome</keyword>
<dbReference type="EC" id="3.1.1.-" evidence="3"/>
<proteinExistence type="inferred from homology"/>
<dbReference type="InterPro" id="IPR000073">
    <property type="entry name" value="AB_hydrolase_1"/>
</dbReference>
<evidence type="ECO:0000313" key="4">
    <source>
        <dbReference type="Proteomes" id="UP001281761"/>
    </source>
</evidence>
<evidence type="ECO:0000313" key="3">
    <source>
        <dbReference type="EMBL" id="KAK2962234.1"/>
    </source>
</evidence>
<comment type="similarity">
    <text evidence="1">Belongs to the AB hydrolase superfamily. AB hydrolase 4 family.</text>
</comment>
<dbReference type="Proteomes" id="UP001281761">
    <property type="component" value="Unassembled WGS sequence"/>
</dbReference>
<dbReference type="PIRSF" id="PIRSF005211">
    <property type="entry name" value="Ab_hydro_YheT"/>
    <property type="match status" value="1"/>
</dbReference>
<dbReference type="InterPro" id="IPR012020">
    <property type="entry name" value="ABHD4"/>
</dbReference>
<dbReference type="Gene3D" id="3.40.50.1820">
    <property type="entry name" value="alpha/beta hydrolase"/>
    <property type="match status" value="1"/>
</dbReference>
<gene>
    <name evidence="3" type="ORF">BLNAU_2894</name>
</gene>
<dbReference type="InterPro" id="IPR050960">
    <property type="entry name" value="AB_hydrolase_4_sf"/>
</dbReference>
<dbReference type="PANTHER" id="PTHR10794">
    <property type="entry name" value="ABHYDROLASE DOMAIN-CONTAINING PROTEIN"/>
    <property type="match status" value="1"/>
</dbReference>
<reference evidence="3 4" key="1">
    <citation type="journal article" date="2022" name="bioRxiv">
        <title>Genomics of Preaxostyla Flagellates Illuminates Evolutionary Transitions and the Path Towards Mitochondrial Loss.</title>
        <authorList>
            <person name="Novak L.V.F."/>
            <person name="Treitli S.C."/>
            <person name="Pyrih J."/>
            <person name="Halakuc P."/>
            <person name="Pipaliya S.V."/>
            <person name="Vacek V."/>
            <person name="Brzon O."/>
            <person name="Soukal P."/>
            <person name="Eme L."/>
            <person name="Dacks J.B."/>
            <person name="Karnkowska A."/>
            <person name="Elias M."/>
            <person name="Hampl V."/>
        </authorList>
    </citation>
    <scope>NUCLEOTIDE SEQUENCE [LARGE SCALE GENOMIC DNA]</scope>
    <source>
        <strain evidence="3">NAU3</strain>
        <tissue evidence="3">Gut</tissue>
    </source>
</reference>
<sequence length="396" mass="44485">MLLQLLGNIILLLSLLWLVRWLSLSGFVRVYGKGHKPLTFLGSRVDSLVYVPHFLLGLNSQINTIAAFTLNKVKFKPRREILQGADGGDFALDWFEDERITLTDSSPIVFLCHGINGGSGEPFVQHFALRALREKHYRPVCYIYRGCAGAKITTPRTYNGGATEDIHIAMKEIAKRFPQAPIALVGFSMGGNQLAKYLGEFKSSHKQIVPPKHVVDHDSLPESVVCGVMTGCPFDYVVTSQTCIPEQNKQIGMNCKTYFNKNEEMIKSHRFYETYKQIEHPTTDDFYHYIASDVFGYPSLRDMYADTSAALFVAGIDIPTLFITSGNDPVSTQNAVPFREISHNEHTALLQTPSGGHLGQFKALSTKKKFDEDLMFEYVEWYVAPEKRLSNKAGKV</sequence>
<comment type="caution">
    <text evidence="3">The sequence shown here is derived from an EMBL/GenBank/DDBJ whole genome shotgun (WGS) entry which is preliminary data.</text>
</comment>
<dbReference type="EMBL" id="JARBJD010000012">
    <property type="protein sequence ID" value="KAK2962234.1"/>
    <property type="molecule type" value="Genomic_DNA"/>
</dbReference>
<evidence type="ECO:0000256" key="1">
    <source>
        <dbReference type="ARBA" id="ARBA00010884"/>
    </source>
</evidence>
<dbReference type="GO" id="GO:0016787">
    <property type="term" value="F:hydrolase activity"/>
    <property type="evidence" value="ECO:0007669"/>
    <property type="project" value="UniProtKB-KW"/>
</dbReference>